<feature type="domain" description="DUF427" evidence="1">
    <location>
        <begin position="147"/>
        <end position="239"/>
    </location>
</feature>
<evidence type="ECO:0000313" key="2">
    <source>
        <dbReference type="EMBL" id="QBI19525.1"/>
    </source>
</evidence>
<dbReference type="Proteomes" id="UP000291469">
    <property type="component" value="Chromosome"/>
</dbReference>
<proteinExistence type="predicted"/>
<dbReference type="InterPro" id="IPR038694">
    <property type="entry name" value="DUF427_sf"/>
</dbReference>
<protein>
    <submittedName>
        <fullName evidence="2">DUF427 domain-containing protein</fullName>
    </submittedName>
</protein>
<organism evidence="2 3">
    <name type="scientific">Egibacter rhizosphaerae</name>
    <dbReference type="NCBI Taxonomy" id="1670831"/>
    <lineage>
        <taxon>Bacteria</taxon>
        <taxon>Bacillati</taxon>
        <taxon>Actinomycetota</taxon>
        <taxon>Nitriliruptoria</taxon>
        <taxon>Egibacterales</taxon>
        <taxon>Egibacteraceae</taxon>
        <taxon>Egibacter</taxon>
    </lineage>
</organism>
<evidence type="ECO:0000259" key="1">
    <source>
        <dbReference type="Pfam" id="PF04248"/>
    </source>
</evidence>
<name>A0A411YE80_9ACTN</name>
<dbReference type="RefSeq" id="WP_131154522.1">
    <property type="nucleotide sequence ID" value="NZ_CP036402.1"/>
</dbReference>
<dbReference type="Pfam" id="PF04248">
    <property type="entry name" value="NTP_transf_9"/>
    <property type="match status" value="2"/>
</dbReference>
<dbReference type="AlphaFoldDB" id="A0A411YE80"/>
<dbReference type="InterPro" id="IPR007361">
    <property type="entry name" value="DUF427"/>
</dbReference>
<dbReference type="OrthoDB" id="285364at2"/>
<dbReference type="Gene3D" id="2.170.150.40">
    <property type="entry name" value="Domain of unknown function (DUF427)"/>
    <property type="match status" value="2"/>
</dbReference>
<accession>A0A411YE80</accession>
<gene>
    <name evidence="2" type="ORF">ER308_08155</name>
</gene>
<dbReference type="PANTHER" id="PTHR34310:SF9">
    <property type="entry name" value="BLR5716 PROTEIN"/>
    <property type="match status" value="1"/>
</dbReference>
<feature type="domain" description="DUF427" evidence="1">
    <location>
        <begin position="25"/>
        <end position="112"/>
    </location>
</feature>
<dbReference type="EMBL" id="CP036402">
    <property type="protein sequence ID" value="QBI19525.1"/>
    <property type="molecule type" value="Genomic_DNA"/>
</dbReference>
<reference evidence="2 3" key="1">
    <citation type="submission" date="2019-01" db="EMBL/GenBank/DDBJ databases">
        <title>Egibacter rhizosphaerae EGI 80759T.</title>
        <authorList>
            <person name="Chen D.-D."/>
            <person name="Tian Y."/>
            <person name="Jiao J.-Y."/>
            <person name="Zhang X.-T."/>
            <person name="Zhang Y.-G."/>
            <person name="Zhang Y."/>
            <person name="Xiao M."/>
            <person name="Shu W.-S."/>
            <person name="Li W.-J."/>
        </authorList>
    </citation>
    <scope>NUCLEOTIDE SEQUENCE [LARGE SCALE GENOMIC DNA]</scope>
    <source>
        <strain evidence="2 3">EGI 80759</strain>
    </source>
</reference>
<sequence length="258" mass="28993">MHEDATGDRWTDDGAARVERGAKRVRAQLAGTFVADTTRPLLVWEHPHYPTYYVPEADVRLDLLRAEGESRSTPAGGHAEAHGLAVGERIVPGAAHWYRDGAADALRGYVRLDWGAMDAWFEEDEQVFVHPRDPYKRVDVLQSSRHVQIAVEGITIADSHQPRILFETGLPPRYYLPKPDVAMSCLEPTDTVTRCPYKGTASYYAVKVQGTRRPDLAWWYPAPTWESALIAGYVCFYDERVEVTVDGVRQVPPDTPFA</sequence>
<dbReference type="KEGG" id="erz:ER308_08155"/>
<evidence type="ECO:0000313" key="3">
    <source>
        <dbReference type="Proteomes" id="UP000291469"/>
    </source>
</evidence>
<keyword evidence="3" id="KW-1185">Reference proteome</keyword>
<dbReference type="PANTHER" id="PTHR34310">
    <property type="entry name" value="DUF427 DOMAIN PROTEIN (AFU_ORTHOLOGUE AFUA_3G02220)"/>
    <property type="match status" value="1"/>
</dbReference>